<dbReference type="InterPro" id="IPR037522">
    <property type="entry name" value="HD_GYP_dom"/>
</dbReference>
<dbReference type="Proteomes" id="UP000070427">
    <property type="component" value="Unassembled WGS sequence"/>
</dbReference>
<dbReference type="PATRIC" id="fig|520764.3.peg.211"/>
<dbReference type="Pfam" id="PF13487">
    <property type="entry name" value="HD_5"/>
    <property type="match status" value="1"/>
</dbReference>
<gene>
    <name evidence="2" type="primary">rpfG_1</name>
    <name evidence="2" type="ORF">AN618_02000</name>
</gene>
<comment type="caution">
    <text evidence="2">The sequence shown here is derived from an EMBL/GenBank/DDBJ whole genome shotgun (WGS) entry which is preliminary data.</text>
</comment>
<proteinExistence type="predicted"/>
<reference evidence="2 3" key="1">
    <citation type="submission" date="2015-12" db="EMBL/GenBank/DDBJ databases">
        <title>Draft genome sequnece of Fervidicola ferrireducens strain Y170.</title>
        <authorList>
            <person name="Patel B.K."/>
        </authorList>
    </citation>
    <scope>NUCLEOTIDE SEQUENCE [LARGE SCALE GENOMIC DNA]</scope>
    <source>
        <strain evidence="2 3">Y170</strain>
    </source>
</reference>
<accession>A0A140LE87</accession>
<dbReference type="STRING" id="520764.AN618_02000"/>
<dbReference type="Pfam" id="PF01966">
    <property type="entry name" value="HD"/>
    <property type="match status" value="1"/>
</dbReference>
<dbReference type="InterPro" id="IPR006674">
    <property type="entry name" value="HD_domain"/>
</dbReference>
<dbReference type="PROSITE" id="PS51832">
    <property type="entry name" value="HD_GYP"/>
    <property type="match status" value="2"/>
</dbReference>
<feature type="domain" description="HD-GYP" evidence="1">
    <location>
        <begin position="5"/>
        <end position="194"/>
    </location>
</feature>
<dbReference type="Gene3D" id="1.10.3210.10">
    <property type="entry name" value="Hypothetical protein af1432"/>
    <property type="match status" value="2"/>
</dbReference>
<protein>
    <submittedName>
        <fullName evidence="2">Cyclic di-GMP phosphodiesterase response regulator RpfG</fullName>
        <ecNumber evidence="2">3.1.4.52</ecNumber>
    </submittedName>
</protein>
<evidence type="ECO:0000313" key="3">
    <source>
        <dbReference type="Proteomes" id="UP000070427"/>
    </source>
</evidence>
<dbReference type="RefSeq" id="WP_066350941.1">
    <property type="nucleotide sequence ID" value="NZ_LOED01000001.1"/>
</dbReference>
<dbReference type="OrthoDB" id="10822at2"/>
<dbReference type="SMART" id="SM00471">
    <property type="entry name" value="HDc"/>
    <property type="match status" value="2"/>
</dbReference>
<dbReference type="PANTHER" id="PTHR43155:SF1">
    <property type="entry name" value="3'3'-CGAMP-SPECIFIC PHOSPHODIESTERASE 1"/>
    <property type="match status" value="1"/>
</dbReference>
<dbReference type="PANTHER" id="PTHR43155">
    <property type="entry name" value="CYCLIC DI-GMP PHOSPHODIESTERASE PA4108-RELATED"/>
    <property type="match status" value="1"/>
</dbReference>
<keyword evidence="2" id="KW-0378">Hydrolase</keyword>
<dbReference type="InParanoid" id="A0A140LE87"/>
<dbReference type="CDD" id="cd00077">
    <property type="entry name" value="HDc"/>
    <property type="match status" value="2"/>
</dbReference>
<name>A0A140LE87_9FIRM</name>
<feature type="domain" description="HD-GYP" evidence="1">
    <location>
        <begin position="212"/>
        <end position="408"/>
    </location>
</feature>
<sequence>MIKQPKIHLFDFIISLSEAVDLISPLVANHHFKVAYIAYMIGAELRLPPENLNDLVLAGALHDIGAISLKERLDALQFELENPYQHAEMGYLLLRNYGPFLQIADIVRFHHVPWNRGEGLEFKGKKVPQGSHILHIADRVAVLTGNNQQEILSKSKDIIKKVESQSDKLFAPELVEAFKSLALKESFWLEAASPSISSVLTSRITLPVVELDIERLTEIAKLFSQIIDFRSRFTATHSSGVAASAEYLAKLCGFSGRECLMMRIAGYLHDLGKLAVPVEILEKNGQLTKEEFEIVRAHPFFTYRILEPLKDLEEIAAWASFHHERLDGSGYPFHHRAYDLPLGSRIMSVADVFCAITEDRPYRKGMPKEQAVKVLDDMVKNSALDAYVVEVLKSNFDEVNEFRKIAQSSAAEEYRIFYEGAGF</sequence>
<keyword evidence="3" id="KW-1185">Reference proteome</keyword>
<dbReference type="SUPFAM" id="SSF109604">
    <property type="entry name" value="HD-domain/PDEase-like"/>
    <property type="match status" value="2"/>
</dbReference>
<dbReference type="EMBL" id="LOED01000001">
    <property type="protein sequence ID" value="KXG78862.1"/>
    <property type="molecule type" value="Genomic_DNA"/>
</dbReference>
<evidence type="ECO:0000313" key="2">
    <source>
        <dbReference type="EMBL" id="KXG78862.1"/>
    </source>
</evidence>
<dbReference type="AlphaFoldDB" id="A0A140LE87"/>
<dbReference type="InterPro" id="IPR003607">
    <property type="entry name" value="HD/PDEase_dom"/>
</dbReference>
<dbReference type="EC" id="3.1.4.52" evidence="2"/>
<evidence type="ECO:0000259" key="1">
    <source>
        <dbReference type="PROSITE" id="PS51832"/>
    </source>
</evidence>
<organism evidence="2 3">
    <name type="scientific">Fervidicola ferrireducens</name>
    <dbReference type="NCBI Taxonomy" id="520764"/>
    <lineage>
        <taxon>Bacteria</taxon>
        <taxon>Bacillati</taxon>
        <taxon>Bacillota</taxon>
        <taxon>Clostridia</taxon>
        <taxon>Thermosediminibacterales</taxon>
        <taxon>Thermosediminibacteraceae</taxon>
        <taxon>Fervidicola</taxon>
    </lineage>
</organism>
<dbReference type="GO" id="GO:0071111">
    <property type="term" value="F:cyclic-guanylate-specific phosphodiesterase activity"/>
    <property type="evidence" value="ECO:0007669"/>
    <property type="project" value="UniProtKB-EC"/>
</dbReference>